<dbReference type="PANTHER" id="PTHR11136:SF0">
    <property type="entry name" value="DIHYDROFOLATE SYNTHETASE-RELATED"/>
    <property type="match status" value="1"/>
</dbReference>
<dbReference type="PIRSF" id="PIRSF001563">
    <property type="entry name" value="Folylpolyglu_synth"/>
    <property type="match status" value="1"/>
</dbReference>
<evidence type="ECO:0000256" key="2">
    <source>
        <dbReference type="ARBA" id="ARBA00008276"/>
    </source>
</evidence>
<feature type="domain" description="Mur ligase central" evidence="13">
    <location>
        <begin position="46"/>
        <end position="270"/>
    </location>
</feature>
<dbReference type="InterPro" id="IPR001645">
    <property type="entry name" value="Folylpolyglutamate_synth"/>
</dbReference>
<dbReference type="InterPro" id="IPR036565">
    <property type="entry name" value="Mur-like_cat_sf"/>
</dbReference>
<keyword evidence="4 11" id="KW-0436">Ligase</keyword>
<dbReference type="InterPro" id="IPR036615">
    <property type="entry name" value="Mur_ligase_C_dom_sf"/>
</dbReference>
<gene>
    <name evidence="14" type="ordered locus">Bcell_3108</name>
</gene>
<evidence type="ECO:0000256" key="10">
    <source>
        <dbReference type="ARBA" id="ARBA00047493"/>
    </source>
</evidence>
<evidence type="ECO:0000256" key="4">
    <source>
        <dbReference type="ARBA" id="ARBA00022598"/>
    </source>
</evidence>
<evidence type="ECO:0000256" key="6">
    <source>
        <dbReference type="ARBA" id="ARBA00022741"/>
    </source>
</evidence>
<evidence type="ECO:0000313" key="14">
    <source>
        <dbReference type="EMBL" id="ADU31351.1"/>
    </source>
</evidence>
<evidence type="ECO:0000259" key="12">
    <source>
        <dbReference type="Pfam" id="PF02875"/>
    </source>
</evidence>
<protein>
    <recommendedName>
        <fullName evidence="3">tetrahydrofolate synthase</fullName>
        <ecNumber evidence="3">6.3.2.17</ecNumber>
    </recommendedName>
    <alternativeName>
        <fullName evidence="9">Tetrahydrofolylpolyglutamate synthase</fullName>
    </alternativeName>
</protein>
<dbReference type="EMBL" id="CP002394">
    <property type="protein sequence ID" value="ADU31351.1"/>
    <property type="molecule type" value="Genomic_DNA"/>
</dbReference>
<dbReference type="InterPro" id="IPR004101">
    <property type="entry name" value="Mur_ligase_C"/>
</dbReference>
<evidence type="ECO:0000256" key="7">
    <source>
        <dbReference type="ARBA" id="ARBA00022840"/>
    </source>
</evidence>
<feature type="domain" description="Mur ligase C-terminal" evidence="12">
    <location>
        <begin position="299"/>
        <end position="414"/>
    </location>
</feature>
<dbReference type="GO" id="GO:0046872">
    <property type="term" value="F:metal ion binding"/>
    <property type="evidence" value="ECO:0007669"/>
    <property type="project" value="UniProtKB-KW"/>
</dbReference>
<dbReference type="OrthoDB" id="9809356at2"/>
<evidence type="ECO:0000256" key="8">
    <source>
        <dbReference type="ARBA" id="ARBA00022842"/>
    </source>
</evidence>
<dbReference type="Pfam" id="PF02875">
    <property type="entry name" value="Mur_ligase_C"/>
    <property type="match status" value="1"/>
</dbReference>
<dbReference type="HOGENOM" id="CLU_015869_1_1_9"/>
<evidence type="ECO:0000256" key="11">
    <source>
        <dbReference type="PIRNR" id="PIRNR001563"/>
    </source>
</evidence>
<proteinExistence type="inferred from homology"/>
<dbReference type="GO" id="GO:0008841">
    <property type="term" value="F:dihydrofolate synthase activity"/>
    <property type="evidence" value="ECO:0007669"/>
    <property type="project" value="TreeGrafter"/>
</dbReference>
<dbReference type="SUPFAM" id="SSF53244">
    <property type="entry name" value="MurD-like peptide ligases, peptide-binding domain"/>
    <property type="match status" value="1"/>
</dbReference>
<keyword evidence="8" id="KW-0460">Magnesium</keyword>
<dbReference type="SUPFAM" id="SSF53623">
    <property type="entry name" value="MurD-like peptide ligases, catalytic domain"/>
    <property type="match status" value="1"/>
</dbReference>
<keyword evidence="6 11" id="KW-0547">Nucleotide-binding</keyword>
<evidence type="ECO:0000256" key="3">
    <source>
        <dbReference type="ARBA" id="ARBA00013025"/>
    </source>
</evidence>
<comment type="similarity">
    <text evidence="2 11">Belongs to the folylpolyglutamate synthase family.</text>
</comment>
<dbReference type="Gene3D" id="3.40.1190.10">
    <property type="entry name" value="Mur-like, catalytic domain"/>
    <property type="match status" value="1"/>
</dbReference>
<dbReference type="Pfam" id="PF08245">
    <property type="entry name" value="Mur_ligase_M"/>
    <property type="match status" value="1"/>
</dbReference>
<dbReference type="RefSeq" id="WP_013489682.1">
    <property type="nucleotide sequence ID" value="NC_014829.1"/>
</dbReference>
<dbReference type="AlphaFoldDB" id="E6TZP5"/>
<dbReference type="PROSITE" id="PS01012">
    <property type="entry name" value="FOLYLPOLYGLU_SYNT_2"/>
    <property type="match status" value="1"/>
</dbReference>
<dbReference type="Gene3D" id="3.90.190.20">
    <property type="entry name" value="Mur ligase, C-terminal domain"/>
    <property type="match status" value="1"/>
</dbReference>
<evidence type="ECO:0000256" key="5">
    <source>
        <dbReference type="ARBA" id="ARBA00022723"/>
    </source>
</evidence>
<dbReference type="FunFam" id="3.40.1190.10:FF:000011">
    <property type="entry name" value="Folylpolyglutamate synthase/dihydrofolate synthase"/>
    <property type="match status" value="1"/>
</dbReference>
<dbReference type="NCBIfam" id="TIGR01499">
    <property type="entry name" value="folC"/>
    <property type="match status" value="1"/>
</dbReference>
<evidence type="ECO:0000256" key="9">
    <source>
        <dbReference type="ARBA" id="ARBA00030592"/>
    </source>
</evidence>
<dbReference type="KEGG" id="bco:Bcell_3108"/>
<dbReference type="GO" id="GO:0005737">
    <property type="term" value="C:cytoplasm"/>
    <property type="evidence" value="ECO:0007669"/>
    <property type="project" value="TreeGrafter"/>
</dbReference>
<accession>E6TZP5</accession>
<dbReference type="STRING" id="649639.Bcell_3108"/>
<evidence type="ECO:0000259" key="13">
    <source>
        <dbReference type="Pfam" id="PF08245"/>
    </source>
</evidence>
<dbReference type="PROSITE" id="PS01011">
    <property type="entry name" value="FOLYLPOLYGLU_SYNT_1"/>
    <property type="match status" value="1"/>
</dbReference>
<dbReference type="eggNOG" id="COG0285">
    <property type="taxonomic scope" value="Bacteria"/>
</dbReference>
<dbReference type="PANTHER" id="PTHR11136">
    <property type="entry name" value="FOLYLPOLYGLUTAMATE SYNTHASE-RELATED"/>
    <property type="match status" value="1"/>
</dbReference>
<evidence type="ECO:0000313" key="15">
    <source>
        <dbReference type="Proteomes" id="UP000001401"/>
    </source>
</evidence>
<comment type="catalytic activity">
    <reaction evidence="10">
        <text>(6S)-5,6,7,8-tetrahydrofolyl-(gamma-L-Glu)(n) + L-glutamate + ATP = (6S)-5,6,7,8-tetrahydrofolyl-(gamma-L-Glu)(n+1) + ADP + phosphate + H(+)</text>
        <dbReference type="Rhea" id="RHEA:10580"/>
        <dbReference type="Rhea" id="RHEA-COMP:14738"/>
        <dbReference type="Rhea" id="RHEA-COMP:14740"/>
        <dbReference type="ChEBI" id="CHEBI:15378"/>
        <dbReference type="ChEBI" id="CHEBI:29985"/>
        <dbReference type="ChEBI" id="CHEBI:30616"/>
        <dbReference type="ChEBI" id="CHEBI:43474"/>
        <dbReference type="ChEBI" id="CHEBI:141005"/>
        <dbReference type="ChEBI" id="CHEBI:456216"/>
        <dbReference type="EC" id="6.3.2.17"/>
    </reaction>
</comment>
<sequence>MITTYKNAIDYVNSKRVAGIRYDLKRMEKLMEALNHPERKVKTIHVAGTNGKGSTVTFLRSMLQEAGFFVGTYMTPSFGDVREQIAINGEPMSESQFTTMISEIAPTVAVVEQEMDELISEFELITALALYYFSFKSPVDIAVIEAGMGGRNDATNVIFPLVSVITNVGYDHQEYLGDSLKEIAKEKAGIIKPGVAVMTACDSNIQFVFEEEAKEKRSSLYALQSRITYETSLEADTQTLSYEAAYRKLKHVPLKLLGDHQGKNAALALMTIDYLHQFYALMVTDEQAVAGLSKAQLAGRFEIIDTIPVIVLDTAHNPPAIEKTLETVKKRFREKEITVLFAAMKDKEIKTMIEQLEGATSKLFVTTFSSPRALPLSDFEQFGIHENQLVEHPKAWMKDYVINNESNIVLITGSHQFINDMKRSFH</sequence>
<dbReference type="EC" id="6.3.2.17" evidence="3"/>
<organism evidence="14 15">
    <name type="scientific">Evansella cellulosilytica (strain ATCC 21833 / DSM 2522 / FERM P-1141 / JCM 9156 / N-4)</name>
    <name type="common">Bacillus cellulosilyticus</name>
    <dbReference type="NCBI Taxonomy" id="649639"/>
    <lineage>
        <taxon>Bacteria</taxon>
        <taxon>Bacillati</taxon>
        <taxon>Bacillota</taxon>
        <taxon>Bacilli</taxon>
        <taxon>Bacillales</taxon>
        <taxon>Bacillaceae</taxon>
        <taxon>Evansella</taxon>
    </lineage>
</organism>
<evidence type="ECO:0000256" key="1">
    <source>
        <dbReference type="ARBA" id="ARBA00001946"/>
    </source>
</evidence>
<dbReference type="InterPro" id="IPR018109">
    <property type="entry name" value="Folylpolyglutamate_synth_CS"/>
</dbReference>
<comment type="cofactor">
    <cofactor evidence="1">
        <name>Mg(2+)</name>
        <dbReference type="ChEBI" id="CHEBI:18420"/>
    </cofactor>
</comment>
<keyword evidence="15" id="KW-1185">Reference proteome</keyword>
<dbReference type="GO" id="GO:0005524">
    <property type="term" value="F:ATP binding"/>
    <property type="evidence" value="ECO:0007669"/>
    <property type="project" value="UniProtKB-KW"/>
</dbReference>
<dbReference type="GO" id="GO:0004326">
    <property type="term" value="F:tetrahydrofolylpolyglutamate synthase activity"/>
    <property type="evidence" value="ECO:0007669"/>
    <property type="project" value="UniProtKB-EC"/>
</dbReference>
<dbReference type="InterPro" id="IPR013221">
    <property type="entry name" value="Mur_ligase_cen"/>
</dbReference>
<reference evidence="14 15" key="1">
    <citation type="submission" date="2010-12" db="EMBL/GenBank/DDBJ databases">
        <title>Complete sequence of Bacillus cellulosilyticus DSM 2522.</title>
        <authorList>
            <consortium name="US DOE Joint Genome Institute"/>
            <person name="Lucas S."/>
            <person name="Copeland A."/>
            <person name="Lapidus A."/>
            <person name="Cheng J.-F."/>
            <person name="Bruce D."/>
            <person name="Goodwin L."/>
            <person name="Pitluck S."/>
            <person name="Chertkov O."/>
            <person name="Detter J.C."/>
            <person name="Han C."/>
            <person name="Tapia R."/>
            <person name="Land M."/>
            <person name="Hauser L."/>
            <person name="Jeffries C."/>
            <person name="Kyrpides N."/>
            <person name="Ivanova N."/>
            <person name="Mikhailova N."/>
            <person name="Brumm P."/>
            <person name="Mead D."/>
            <person name="Woyke T."/>
        </authorList>
    </citation>
    <scope>NUCLEOTIDE SEQUENCE [LARGE SCALE GENOMIC DNA]</scope>
    <source>
        <strain evidence="15">ATCC 21833 / DSM 2522 / FERM P-1141 / JCM 9156 / N-4</strain>
    </source>
</reference>
<keyword evidence="5" id="KW-0479">Metal-binding</keyword>
<keyword evidence="7 11" id="KW-0067">ATP-binding</keyword>
<name>E6TZP5_EVAC2</name>
<dbReference type="Proteomes" id="UP000001401">
    <property type="component" value="Chromosome"/>
</dbReference>